<reference evidence="3" key="2">
    <citation type="submission" date="2023-06" db="EMBL/GenBank/DDBJ databases">
        <authorList>
            <consortium name="Lawrence Berkeley National Laboratory"/>
            <person name="Mondo S.J."/>
            <person name="Hensen N."/>
            <person name="Bonometti L."/>
            <person name="Westerberg I."/>
            <person name="Brannstrom I.O."/>
            <person name="Guillou S."/>
            <person name="Cros-Aarteil S."/>
            <person name="Calhoun S."/>
            <person name="Haridas S."/>
            <person name="Kuo A."/>
            <person name="Pangilinan J."/>
            <person name="Riley R."/>
            <person name="Labutti K."/>
            <person name="Andreopoulos B."/>
            <person name="Lipzen A."/>
            <person name="Chen C."/>
            <person name="Yanf M."/>
            <person name="Daum C."/>
            <person name="Ng V."/>
            <person name="Clum A."/>
            <person name="Steindorff A."/>
            <person name="Ohm R."/>
            <person name="Martin F."/>
            <person name="Silar P."/>
            <person name="Natvig D."/>
            <person name="Lalanne C."/>
            <person name="Gautier V."/>
            <person name="Ament-Velasquez S.L."/>
            <person name="Kruys A."/>
            <person name="Hutchinson M.I."/>
            <person name="Powell A.J."/>
            <person name="Barry K."/>
            <person name="Miller A.N."/>
            <person name="Grigoriev I.V."/>
            <person name="Debuchy R."/>
            <person name="Gladieux P."/>
            <person name="Thoren M.H."/>
            <person name="Johannesson H."/>
        </authorList>
    </citation>
    <scope>NUCLEOTIDE SEQUENCE</scope>
    <source>
        <strain evidence="3">PSN324</strain>
    </source>
</reference>
<accession>A0AAV9HH21</accession>
<evidence type="ECO:0000259" key="2">
    <source>
        <dbReference type="Pfam" id="PF13391"/>
    </source>
</evidence>
<dbReference type="AlphaFoldDB" id="A0AAV9HH21"/>
<feature type="region of interest" description="Disordered" evidence="1">
    <location>
        <begin position="134"/>
        <end position="166"/>
    </location>
</feature>
<evidence type="ECO:0000313" key="4">
    <source>
        <dbReference type="Proteomes" id="UP001321749"/>
    </source>
</evidence>
<protein>
    <recommendedName>
        <fullName evidence="2">HNH nuclease domain-containing protein</fullName>
    </recommendedName>
</protein>
<organism evidence="3 4">
    <name type="scientific">Cladorrhinum samala</name>
    <dbReference type="NCBI Taxonomy" id="585594"/>
    <lineage>
        <taxon>Eukaryota</taxon>
        <taxon>Fungi</taxon>
        <taxon>Dikarya</taxon>
        <taxon>Ascomycota</taxon>
        <taxon>Pezizomycotina</taxon>
        <taxon>Sordariomycetes</taxon>
        <taxon>Sordariomycetidae</taxon>
        <taxon>Sordariales</taxon>
        <taxon>Podosporaceae</taxon>
        <taxon>Cladorrhinum</taxon>
    </lineage>
</organism>
<comment type="caution">
    <text evidence="3">The sequence shown here is derived from an EMBL/GenBank/DDBJ whole genome shotgun (WGS) entry which is preliminary data.</text>
</comment>
<dbReference type="InterPro" id="IPR003615">
    <property type="entry name" value="HNH_nuc"/>
</dbReference>
<dbReference type="Pfam" id="PF13391">
    <property type="entry name" value="HNH_2"/>
    <property type="match status" value="1"/>
</dbReference>
<feature type="compositionally biased region" description="Basic and acidic residues" evidence="1">
    <location>
        <begin position="134"/>
        <end position="164"/>
    </location>
</feature>
<feature type="region of interest" description="Disordered" evidence="1">
    <location>
        <begin position="444"/>
        <end position="468"/>
    </location>
</feature>
<feature type="domain" description="HNH nuclease" evidence="2">
    <location>
        <begin position="187"/>
        <end position="271"/>
    </location>
</feature>
<reference evidence="3" key="1">
    <citation type="journal article" date="2023" name="Mol. Phylogenet. Evol.">
        <title>Genome-scale phylogeny and comparative genomics of the fungal order Sordariales.</title>
        <authorList>
            <person name="Hensen N."/>
            <person name="Bonometti L."/>
            <person name="Westerberg I."/>
            <person name="Brannstrom I.O."/>
            <person name="Guillou S."/>
            <person name="Cros-Aarteil S."/>
            <person name="Calhoun S."/>
            <person name="Haridas S."/>
            <person name="Kuo A."/>
            <person name="Mondo S."/>
            <person name="Pangilinan J."/>
            <person name="Riley R."/>
            <person name="LaButti K."/>
            <person name="Andreopoulos B."/>
            <person name="Lipzen A."/>
            <person name="Chen C."/>
            <person name="Yan M."/>
            <person name="Daum C."/>
            <person name="Ng V."/>
            <person name="Clum A."/>
            <person name="Steindorff A."/>
            <person name="Ohm R.A."/>
            <person name="Martin F."/>
            <person name="Silar P."/>
            <person name="Natvig D.O."/>
            <person name="Lalanne C."/>
            <person name="Gautier V."/>
            <person name="Ament-Velasquez S.L."/>
            <person name="Kruys A."/>
            <person name="Hutchinson M.I."/>
            <person name="Powell A.J."/>
            <person name="Barry K."/>
            <person name="Miller A.N."/>
            <person name="Grigoriev I.V."/>
            <person name="Debuchy R."/>
            <person name="Gladieux P."/>
            <person name="Hiltunen Thoren M."/>
            <person name="Johannesson H."/>
        </authorList>
    </citation>
    <scope>NUCLEOTIDE SEQUENCE</scope>
    <source>
        <strain evidence="3">PSN324</strain>
    </source>
</reference>
<keyword evidence="4" id="KW-1185">Reference proteome</keyword>
<evidence type="ECO:0000256" key="1">
    <source>
        <dbReference type="SAM" id="MobiDB-lite"/>
    </source>
</evidence>
<sequence>MNDLFNQWAAAHGHNPRARAELARMLSNRVPENVPAPTILPLHDLEVRMELIGRLETLWQQNFTFFTNKQQSDYQPFNDFHVATLLRMDLAILREGLALESPELIQSLLAMPATIKIFATKDAKKEVLDLADEVNPKSHLAHDPRPDESSEDEAKKKEEAKTFEKAGQATRVGRYVKKRRELDGDRCVITGTANPEVCHIVPFSANATNTARVRWRNCMLATSRLRLLESVEFPNLASSFASAVGISDRPWNCLCLSPQLHDWWERGYFGLRYIGQAPPFPHGKNDIAYLRVQFTWMPWMKRMTKKKEDRNFLGRTADEVKAALPEYGDPVVNGDHVVPVPPPYHGDHTGDNGLPLIAISRPATGFNVQSGDVFEIPVKQRHVEKMAAALKLQWALISIFAMAGGAEALEGIDYHPTFLDDDFLLPGVRAHQIAGARAYIDSCRDEEDEQGEASGVNKAEAAGTRGGD</sequence>
<evidence type="ECO:0000313" key="3">
    <source>
        <dbReference type="EMBL" id="KAK4459807.1"/>
    </source>
</evidence>
<proteinExistence type="predicted"/>
<gene>
    <name evidence="3" type="ORF">QBC42DRAFT_182512</name>
</gene>
<name>A0AAV9HH21_9PEZI</name>
<dbReference type="EMBL" id="MU865027">
    <property type="protein sequence ID" value="KAK4459807.1"/>
    <property type="molecule type" value="Genomic_DNA"/>
</dbReference>
<dbReference type="Proteomes" id="UP001321749">
    <property type="component" value="Unassembled WGS sequence"/>
</dbReference>